<dbReference type="InterPro" id="IPR036937">
    <property type="entry name" value="Adhesion_dom_fimbrial_sf"/>
</dbReference>
<evidence type="ECO:0000256" key="5">
    <source>
        <dbReference type="SAM" id="SignalP"/>
    </source>
</evidence>
<dbReference type="RefSeq" id="WP_394607746.1">
    <property type="nucleotide sequence ID" value="NZ_JBIHSN010000002.1"/>
</dbReference>
<dbReference type="Proteomes" id="UP001607151">
    <property type="component" value="Unassembled WGS sequence"/>
</dbReference>
<comment type="similarity">
    <text evidence="2">Belongs to the fimbrial protein family.</text>
</comment>
<keyword evidence="4" id="KW-0281">Fimbrium</keyword>
<dbReference type="InterPro" id="IPR008966">
    <property type="entry name" value="Adhesion_dom_sf"/>
</dbReference>
<evidence type="ECO:0000256" key="2">
    <source>
        <dbReference type="ARBA" id="ARBA00006671"/>
    </source>
</evidence>
<dbReference type="InterPro" id="IPR039458">
    <property type="entry name" value="FimA-like"/>
</dbReference>
<evidence type="ECO:0000313" key="6">
    <source>
        <dbReference type="EMBL" id="MFH0265620.1"/>
    </source>
</evidence>
<comment type="caution">
    <text evidence="6">The sequence shown here is derived from an EMBL/GenBank/DDBJ whole genome shotgun (WGS) entry which is preliminary data.</text>
</comment>
<sequence>MKKIALLSAVFAAAAITNVQAADTGTITFNGTLTASTCDVAVEGQASDVMVTLPTVSTSNLASVGETAGSTPFSMSLSGCTGTLTTASAFFEAGTSVDPSTGRLKNTGGDAGLVSLQLKDGSNDEVIKAGSSEQIANTTFVDVASGEAVLPYAVEYFAEGTTTAGTVSSSVTYSIQYK</sequence>
<evidence type="ECO:0000313" key="7">
    <source>
        <dbReference type="Proteomes" id="UP001607151"/>
    </source>
</evidence>
<feature type="chain" id="PRO_5046874370" evidence="5">
    <location>
        <begin position="22"/>
        <end position="178"/>
    </location>
</feature>
<dbReference type="EMBL" id="JBIHSN010000002">
    <property type="protein sequence ID" value="MFH0265620.1"/>
    <property type="molecule type" value="Genomic_DNA"/>
</dbReference>
<dbReference type="Pfam" id="PF16970">
    <property type="entry name" value="FimA"/>
    <property type="match status" value="1"/>
</dbReference>
<accession>A0ABW7IX60</accession>
<feature type="signal peptide" evidence="5">
    <location>
        <begin position="1"/>
        <end position="21"/>
    </location>
</feature>
<dbReference type="SUPFAM" id="SSF49401">
    <property type="entry name" value="Bacterial adhesins"/>
    <property type="match status" value="1"/>
</dbReference>
<organism evidence="6 7">
    <name type="scientific">Vibrio rumoiensis</name>
    <dbReference type="NCBI Taxonomy" id="76258"/>
    <lineage>
        <taxon>Bacteria</taxon>
        <taxon>Pseudomonadati</taxon>
        <taxon>Pseudomonadota</taxon>
        <taxon>Gammaproteobacteria</taxon>
        <taxon>Vibrionales</taxon>
        <taxon>Vibrionaceae</taxon>
        <taxon>Vibrio</taxon>
    </lineage>
</organism>
<keyword evidence="3 5" id="KW-0732">Signal</keyword>
<protein>
    <submittedName>
        <fullName evidence="6">Fimbrial protein</fullName>
    </submittedName>
</protein>
<evidence type="ECO:0000256" key="3">
    <source>
        <dbReference type="ARBA" id="ARBA00022729"/>
    </source>
</evidence>
<evidence type="ECO:0000256" key="1">
    <source>
        <dbReference type="ARBA" id="ARBA00004561"/>
    </source>
</evidence>
<gene>
    <name evidence="6" type="ORF">ACGRQ9_08975</name>
</gene>
<dbReference type="PANTHER" id="PTHR33420">
    <property type="entry name" value="FIMBRIAL SUBUNIT ELFA-RELATED"/>
    <property type="match status" value="1"/>
</dbReference>
<dbReference type="Gene3D" id="2.60.40.1090">
    <property type="entry name" value="Fimbrial-type adhesion domain"/>
    <property type="match status" value="1"/>
</dbReference>
<name>A0ABW7IX60_9VIBR</name>
<evidence type="ECO:0000256" key="4">
    <source>
        <dbReference type="ARBA" id="ARBA00023263"/>
    </source>
</evidence>
<dbReference type="PANTHER" id="PTHR33420:SF3">
    <property type="entry name" value="FIMBRIAL SUBUNIT ELFA"/>
    <property type="match status" value="1"/>
</dbReference>
<comment type="subcellular location">
    <subcellularLocation>
        <location evidence="1">Fimbrium</location>
    </subcellularLocation>
</comment>
<dbReference type="InterPro" id="IPR050263">
    <property type="entry name" value="Bact_Fimbrial_Adh_Pro"/>
</dbReference>
<keyword evidence="7" id="KW-1185">Reference proteome</keyword>
<reference evidence="6 7" key="1">
    <citation type="submission" date="2024-10" db="EMBL/GenBank/DDBJ databases">
        <authorList>
            <person name="Yibar A."/>
            <person name="Saticioglu I.B."/>
            <person name="Duman M."/>
            <person name="Ajmi N."/>
            <person name="Gurler F."/>
            <person name="Ay H."/>
            <person name="Onuk E."/>
            <person name="Guler S."/>
            <person name="Romalde J.L."/>
        </authorList>
    </citation>
    <scope>NUCLEOTIDE SEQUENCE [LARGE SCALE GENOMIC DNA]</scope>
    <source>
        <strain evidence="6 7">14-MA-B</strain>
    </source>
</reference>
<proteinExistence type="inferred from homology"/>